<keyword evidence="2" id="KW-1185">Reference proteome</keyword>
<dbReference type="AlphaFoldDB" id="A0A8T1QCQ3"/>
<organism evidence="1 2">
    <name type="scientific">Carya illinoinensis</name>
    <name type="common">Pecan</name>
    <dbReference type="NCBI Taxonomy" id="32201"/>
    <lineage>
        <taxon>Eukaryota</taxon>
        <taxon>Viridiplantae</taxon>
        <taxon>Streptophyta</taxon>
        <taxon>Embryophyta</taxon>
        <taxon>Tracheophyta</taxon>
        <taxon>Spermatophyta</taxon>
        <taxon>Magnoliopsida</taxon>
        <taxon>eudicotyledons</taxon>
        <taxon>Gunneridae</taxon>
        <taxon>Pentapetalae</taxon>
        <taxon>rosids</taxon>
        <taxon>fabids</taxon>
        <taxon>Fagales</taxon>
        <taxon>Juglandaceae</taxon>
        <taxon>Carya</taxon>
    </lineage>
</organism>
<comment type="caution">
    <text evidence="1">The sequence shown here is derived from an EMBL/GenBank/DDBJ whole genome shotgun (WGS) entry which is preliminary data.</text>
</comment>
<dbReference type="Proteomes" id="UP000811609">
    <property type="component" value="Chromosome 6"/>
</dbReference>
<dbReference type="EMBL" id="CM031814">
    <property type="protein sequence ID" value="KAG6652340.1"/>
    <property type="molecule type" value="Genomic_DNA"/>
</dbReference>
<accession>A0A8T1QCQ3</accession>
<name>A0A8T1QCQ3_CARIL</name>
<sequence length="163" mass="19037">MRRGGRGIKGASVRGRGRNKALDESMIKAMMRRWRRRVIGPLVRGIGRNMALDKSMIKAMMRRWRRRVRGPLARPRWRKWYTFGLHPVVDTLGQISLLYFVVVQVEGNVSSLTNSGSLNMKNSQNKHKGYAQPFLTAYLHLFQFLRLHYLNSITSFHIRPPFK</sequence>
<protein>
    <submittedName>
        <fullName evidence="1">Uncharacterized protein</fullName>
    </submittedName>
</protein>
<gene>
    <name evidence="1" type="ORF">CIPAW_06G177500</name>
</gene>
<reference evidence="1" key="1">
    <citation type="submission" date="2020-12" db="EMBL/GenBank/DDBJ databases">
        <title>WGS assembly of Carya illinoinensis cv. Pawnee.</title>
        <authorList>
            <person name="Platts A."/>
            <person name="Shu S."/>
            <person name="Wright S."/>
            <person name="Barry K."/>
            <person name="Edger P."/>
            <person name="Pires J.C."/>
            <person name="Schmutz J."/>
        </authorList>
    </citation>
    <scope>NUCLEOTIDE SEQUENCE</scope>
    <source>
        <tissue evidence="1">Leaf</tissue>
    </source>
</reference>
<proteinExistence type="predicted"/>
<evidence type="ECO:0000313" key="1">
    <source>
        <dbReference type="EMBL" id="KAG6652340.1"/>
    </source>
</evidence>
<evidence type="ECO:0000313" key="2">
    <source>
        <dbReference type="Proteomes" id="UP000811609"/>
    </source>
</evidence>